<evidence type="ECO:0000256" key="6">
    <source>
        <dbReference type="ARBA" id="ARBA00022989"/>
    </source>
</evidence>
<dbReference type="PANTHER" id="PTHR21137">
    <property type="entry name" value="ODORANT RECEPTOR"/>
    <property type="match status" value="1"/>
</dbReference>
<dbReference type="CTD" id="5564351"/>
<keyword evidence="6 10" id="KW-1133">Transmembrane helix</keyword>
<sequence>MKAIVSFWKTIRYYETDSDYFVLLDMLADLCGFYPPKWKSLAVVAWIALKVGQVVQYAFYTYHCYQSLVVWRNMLYFSLNINLFIILSVGLFRALTLAYYHRHLITLKNFVNSRQCGKTDNKANYMRKVRFWTNNRLILGGSAMLVLNAVNWCLTAAFTEDLYQIPFSLQFLPTTMANVIAYYYSFQMLIQNFTYWQSFFQFGSLLSLLNNELAIISDYFESIFDRAFQVCSEEELELRNGDSLTASKMWETIDKDFRQATKYHSDFIDQVGLLKKVTYFNFLALLSATAILVTLNSFLCVIDFSSDALGLLVFGSICCMECFFTCRLLDELDDVNEEIAMHAYAMDWMTSITVPRGNLNSYRSIKRTALIVQAQAQQGFGFRAGGMFDMNSEMFMQIMEMCYSWITFLMQTQESQ</sequence>
<feature type="transmembrane region" description="Helical" evidence="10">
    <location>
        <begin position="41"/>
        <end position="59"/>
    </location>
</feature>
<evidence type="ECO:0000256" key="10">
    <source>
        <dbReference type="RuleBase" id="RU351113"/>
    </source>
</evidence>
<keyword evidence="5 10" id="KW-0552">Olfaction</keyword>
<evidence type="ECO:0000256" key="2">
    <source>
        <dbReference type="ARBA" id="ARBA00022475"/>
    </source>
</evidence>
<feature type="transmembrane region" description="Helical" evidence="10">
    <location>
        <begin position="279"/>
        <end position="302"/>
    </location>
</feature>
<feature type="transmembrane region" description="Helical" evidence="10">
    <location>
        <begin position="165"/>
        <end position="184"/>
    </location>
</feature>
<dbReference type="GeneID" id="5564351"/>
<evidence type="ECO:0000256" key="9">
    <source>
        <dbReference type="ARBA" id="ARBA00023224"/>
    </source>
</evidence>
<reference evidence="11" key="2">
    <citation type="journal article" date="2007" name="Science">
        <title>Genome sequence of Aedes aegypti, a major arbovirus vector.</title>
        <authorList>
            <person name="Nene V."/>
            <person name="Wortman J.R."/>
            <person name="Lawson D."/>
            <person name="Haas B."/>
            <person name="Kodira C."/>
            <person name="Tu Z.J."/>
            <person name="Loftus B."/>
            <person name="Xi Z."/>
            <person name="Megy K."/>
            <person name="Grabherr M."/>
            <person name="Ren Q."/>
            <person name="Zdobnov E.M."/>
            <person name="Lobo N.F."/>
            <person name="Campbell K.S."/>
            <person name="Brown S.E."/>
            <person name="Bonaldo M.F."/>
            <person name="Zhu J."/>
            <person name="Sinkins S.P."/>
            <person name="Hogenkamp D.G."/>
            <person name="Amedeo P."/>
            <person name="Arensburger P."/>
            <person name="Atkinson P.W."/>
            <person name="Bidwell S."/>
            <person name="Biedler J."/>
            <person name="Birney E."/>
            <person name="Bruggner R.V."/>
            <person name="Costas J."/>
            <person name="Coy M.R."/>
            <person name="Crabtree J."/>
            <person name="Crawford M."/>
            <person name="Debruyn B."/>
            <person name="Decaprio D."/>
            <person name="Eiglmeier K."/>
            <person name="Eisenstadt E."/>
            <person name="El-Dorry H."/>
            <person name="Gelbart W.M."/>
            <person name="Gomes S.L."/>
            <person name="Hammond M."/>
            <person name="Hannick L.I."/>
            <person name="Hogan J.R."/>
            <person name="Holmes M.H."/>
            <person name="Jaffe D."/>
            <person name="Johnston J.S."/>
            <person name="Kennedy R.C."/>
            <person name="Koo H."/>
            <person name="Kravitz S."/>
            <person name="Kriventseva E.V."/>
            <person name="Kulp D."/>
            <person name="Labutti K."/>
            <person name="Lee E."/>
            <person name="Li S."/>
            <person name="Lovin D.D."/>
            <person name="Mao C."/>
            <person name="Mauceli E."/>
            <person name="Menck C.F."/>
            <person name="Miller J.R."/>
            <person name="Montgomery P."/>
            <person name="Mori A."/>
            <person name="Nascimento A.L."/>
            <person name="Naveira H.F."/>
            <person name="Nusbaum C."/>
            <person name="O'leary S."/>
            <person name="Orvis J."/>
            <person name="Pertea M."/>
            <person name="Quesneville H."/>
            <person name="Reidenbach K.R."/>
            <person name="Rogers Y.H."/>
            <person name="Roth C.W."/>
            <person name="Schneider J.R."/>
            <person name="Schatz M."/>
            <person name="Shumway M."/>
            <person name="Stanke M."/>
            <person name="Stinson E.O."/>
            <person name="Tubio J.M."/>
            <person name="Vanzee J.P."/>
            <person name="Verjovski-Almeida S."/>
            <person name="Werner D."/>
            <person name="White O."/>
            <person name="Wyder S."/>
            <person name="Zeng Q."/>
            <person name="Zhao Q."/>
            <person name="Zhao Y."/>
            <person name="Hill C.A."/>
            <person name="Raikhel A.S."/>
            <person name="Soares M.B."/>
            <person name="Knudson D.L."/>
            <person name="Lee N.H."/>
            <person name="Galagan J."/>
            <person name="Salzberg S.L."/>
            <person name="Paulsen I.T."/>
            <person name="Dimopoulos G."/>
            <person name="Collins F.H."/>
            <person name="Birren B."/>
            <person name="Fraser-Liggett C.M."/>
            <person name="Severson D.W."/>
        </authorList>
    </citation>
    <scope>NUCLEOTIDE SEQUENCE [LARGE SCALE GENOMIC DNA]</scope>
    <source>
        <strain evidence="11">Liverpool</strain>
    </source>
</reference>
<name>A0A1S7UEH2_AEDAE</name>
<protein>
    <recommendedName>
        <fullName evidence="10">Odorant receptor</fullName>
    </recommendedName>
</protein>
<keyword evidence="4 10" id="KW-0812">Transmembrane</keyword>
<feature type="transmembrane region" description="Helical" evidence="10">
    <location>
        <begin position="137"/>
        <end position="159"/>
    </location>
</feature>
<dbReference type="AlphaFoldDB" id="A0A1S7UEH2"/>
<keyword evidence="9 10" id="KW-0807">Transducer</keyword>
<dbReference type="GO" id="GO:0005549">
    <property type="term" value="F:odorant binding"/>
    <property type="evidence" value="ECO:0007669"/>
    <property type="project" value="InterPro"/>
</dbReference>
<comment type="subcellular location">
    <subcellularLocation>
        <location evidence="1 10">Cell membrane</location>
        <topology evidence="1 10">Multi-pass membrane protein</topology>
    </subcellularLocation>
</comment>
<reference evidence="11" key="3">
    <citation type="submission" date="2012-09" db="EMBL/GenBank/DDBJ databases">
        <authorList>
            <consortium name="VectorBase"/>
        </authorList>
    </citation>
    <scope>NUCLEOTIDE SEQUENCE</scope>
    <source>
        <strain evidence="11">Liverpool</strain>
    </source>
</reference>
<dbReference type="EMBL" id="CH477295">
    <property type="protein sequence ID" value="EAT44407.2"/>
    <property type="molecule type" value="Genomic_DNA"/>
</dbReference>
<dbReference type="PANTHER" id="PTHR21137:SF35">
    <property type="entry name" value="ODORANT RECEPTOR 19A-RELATED"/>
    <property type="match status" value="1"/>
</dbReference>
<reference evidence="11" key="1">
    <citation type="submission" date="2005-10" db="EMBL/GenBank/DDBJ databases">
        <authorList>
            <person name="Loftus B.J."/>
            <person name="Nene V.M."/>
            <person name="Hannick L.I."/>
            <person name="Bidwell S."/>
            <person name="Haas B."/>
            <person name="Amedeo P."/>
            <person name="Orvis J."/>
            <person name="Wortman J.R."/>
            <person name="White O.R."/>
            <person name="Salzberg S."/>
            <person name="Shumway M."/>
            <person name="Koo H."/>
            <person name="Zhao Y."/>
            <person name="Holmes M."/>
            <person name="Miller J."/>
            <person name="Schatz M."/>
            <person name="Pop M."/>
            <person name="Pai G."/>
            <person name="Utterback T."/>
            <person name="Rogers Y.-H."/>
            <person name="Kravitz S."/>
            <person name="Fraser C.M."/>
        </authorList>
    </citation>
    <scope>NUCLEOTIDE SEQUENCE</scope>
    <source>
        <strain evidence="11">Liverpool</strain>
    </source>
</reference>
<evidence type="ECO:0000256" key="8">
    <source>
        <dbReference type="ARBA" id="ARBA00023170"/>
    </source>
</evidence>
<evidence type="ECO:0000313" key="11">
    <source>
        <dbReference type="EMBL" id="EAT44407.2"/>
    </source>
</evidence>
<dbReference type="GO" id="GO:0004984">
    <property type="term" value="F:olfactory receptor activity"/>
    <property type="evidence" value="ECO:0007669"/>
    <property type="project" value="InterPro"/>
</dbReference>
<accession>A0A1S7UEH2</accession>
<keyword evidence="2" id="KW-1003">Cell membrane</keyword>
<evidence type="ECO:0000256" key="7">
    <source>
        <dbReference type="ARBA" id="ARBA00023136"/>
    </source>
</evidence>
<dbReference type="Pfam" id="PF02949">
    <property type="entry name" value="7tm_6"/>
    <property type="match status" value="1"/>
</dbReference>
<keyword evidence="8 10" id="KW-0675">Receptor</keyword>
<feature type="transmembrane region" description="Helical" evidence="10">
    <location>
        <begin position="79"/>
        <end position="100"/>
    </location>
</feature>
<keyword evidence="7 10" id="KW-0472">Membrane</keyword>
<organism evidence="11 12">
    <name type="scientific">Aedes aegypti</name>
    <name type="common">Yellowfever mosquito</name>
    <name type="synonym">Culex aegypti</name>
    <dbReference type="NCBI Taxonomy" id="7159"/>
    <lineage>
        <taxon>Eukaryota</taxon>
        <taxon>Metazoa</taxon>
        <taxon>Ecdysozoa</taxon>
        <taxon>Arthropoda</taxon>
        <taxon>Hexapoda</taxon>
        <taxon>Insecta</taxon>
        <taxon>Pterygota</taxon>
        <taxon>Neoptera</taxon>
        <taxon>Endopterygota</taxon>
        <taxon>Diptera</taxon>
        <taxon>Nematocera</taxon>
        <taxon>Culicoidea</taxon>
        <taxon>Culicidae</taxon>
        <taxon>Culicinae</taxon>
        <taxon>Aedini</taxon>
        <taxon>Aedes</taxon>
        <taxon>Stegomyia</taxon>
    </lineage>
</organism>
<comment type="caution">
    <text evidence="10">Lacks conserved residue(s) required for the propagation of feature annotation.</text>
</comment>
<dbReference type="GO" id="GO:0007165">
    <property type="term" value="P:signal transduction"/>
    <property type="evidence" value="ECO:0007669"/>
    <property type="project" value="UniProtKB-KW"/>
</dbReference>
<evidence type="ECO:0000313" key="12">
    <source>
        <dbReference type="Proteomes" id="UP000682892"/>
    </source>
</evidence>
<proteinExistence type="inferred from homology"/>
<dbReference type="GO" id="GO:0005886">
    <property type="term" value="C:plasma membrane"/>
    <property type="evidence" value="ECO:0007669"/>
    <property type="project" value="UniProtKB-SubCell"/>
</dbReference>
<gene>
    <name evidence="11" type="primary">GPROR85</name>
    <name evidence="11" type="ORF">AaeL_AAEL004218</name>
</gene>
<dbReference type="KEGG" id="aag:5564351"/>
<comment type="similarity">
    <text evidence="10">Belongs to the insect chemoreceptor superfamily. Heteromeric odorant receptor channel (TC 1.A.69) family.</text>
</comment>
<dbReference type="Proteomes" id="UP000682892">
    <property type="component" value="Chromosome 3"/>
</dbReference>
<keyword evidence="3 10" id="KW-0716">Sensory transduction</keyword>
<evidence type="ECO:0000256" key="4">
    <source>
        <dbReference type="ARBA" id="ARBA00022692"/>
    </source>
</evidence>
<evidence type="ECO:0000256" key="1">
    <source>
        <dbReference type="ARBA" id="ARBA00004651"/>
    </source>
</evidence>
<evidence type="ECO:0000256" key="5">
    <source>
        <dbReference type="ARBA" id="ARBA00022725"/>
    </source>
</evidence>
<dbReference type="InterPro" id="IPR004117">
    <property type="entry name" value="7tm6_olfct_rcpt"/>
</dbReference>
<evidence type="ECO:0000256" key="3">
    <source>
        <dbReference type="ARBA" id="ARBA00022606"/>
    </source>
</evidence>